<proteinExistence type="inferred from homology"/>
<evidence type="ECO:0000256" key="6">
    <source>
        <dbReference type="ARBA" id="ARBA00022839"/>
    </source>
</evidence>
<keyword evidence="4 8" id="KW-0540">Nuclease</keyword>
<protein>
    <recommendedName>
        <fullName evidence="8">Ribonuclease R</fullName>
        <shortName evidence="8">RNase R</shortName>
        <ecNumber evidence="8">3.1.13.1</ecNumber>
    </recommendedName>
</protein>
<keyword evidence="11" id="KW-1185">Reference proteome</keyword>
<dbReference type="InterPro" id="IPR003029">
    <property type="entry name" value="S1_domain"/>
</dbReference>
<reference evidence="10 11" key="1">
    <citation type="submission" date="2018-02" db="EMBL/GenBank/DDBJ databases">
        <title>Insights into the biology of acidophilic members of the Acidiferrobacteraceae family derived from comparative genomic analyses.</title>
        <authorList>
            <person name="Issotta F."/>
            <person name="Thyssen C."/>
            <person name="Mena C."/>
            <person name="Moya A."/>
            <person name="Bellenberg S."/>
            <person name="Sproer C."/>
            <person name="Covarrubias P.C."/>
            <person name="Sand W."/>
            <person name="Quatrini R."/>
            <person name="Vera M."/>
        </authorList>
    </citation>
    <scope>NUCLEOTIDE SEQUENCE [LARGE SCALE GENOMIC DNA]</scope>
    <source>
        <strain evidence="11">m-1</strain>
    </source>
</reference>
<dbReference type="InterPro" id="IPR012340">
    <property type="entry name" value="NA-bd_OB-fold"/>
</dbReference>
<dbReference type="InterPro" id="IPR050180">
    <property type="entry name" value="RNR_Ribonuclease"/>
</dbReference>
<comment type="function">
    <text evidence="8">3'-5' exoribonuclease that releases 5'-nucleoside monophosphates and is involved in maturation of structured RNAs.</text>
</comment>
<evidence type="ECO:0000256" key="5">
    <source>
        <dbReference type="ARBA" id="ARBA00022801"/>
    </source>
</evidence>
<name>A0A1C2FYQ4_9GAMM</name>
<dbReference type="SMART" id="SM00316">
    <property type="entry name" value="S1"/>
    <property type="match status" value="1"/>
</dbReference>
<dbReference type="SMART" id="SM00955">
    <property type="entry name" value="RNB"/>
    <property type="match status" value="1"/>
</dbReference>
<evidence type="ECO:0000313" key="11">
    <source>
        <dbReference type="Proteomes" id="UP000253250"/>
    </source>
</evidence>
<dbReference type="GO" id="GO:0005829">
    <property type="term" value="C:cytosol"/>
    <property type="evidence" value="ECO:0007669"/>
    <property type="project" value="UniProtKB-ARBA"/>
</dbReference>
<sequence>MSTRNDPPQFHDPEAEREAQNYEFPVPSREAVMAYLGSQDEPVPLRQLLEDLGVRGERDVESFGRRLRAMERDGQLLKNRRGRYGLVQRMDLIQGRVIGHADGFGFLAREDGNDDLFIPAREMRKVLHGDRVVAHVASLDARGRGECLIVEVLERAQKQVVGRYRVERGVAFVTPDDRRIGRDIMIGDDPGAMTAHGGEIVVCEILEQPTAKSPPVGRIVEVLGDRDAPGMEIEIALRKYDLPHEFGRAVQDEVAGLAPTIDAAEAARREDLRDLPLVTIDGEDARDFDDAVYCEKNRGGWRLVVAIADVSYYVRPGTALDEEARARGNSVYFPKAVIPMLPEVLSNGLCSLNPDVDRLCMACEIQLDRYGKFKKYRFFEAVMRSRARLTYTEVASLLAGGAQAAPERASLMPALEALYGLYRVLHAARAKRGSVDFELPETRIVFDANRKIERIEPLVRNDAHKLIEECMLAANVCAAQFLIDRGVPALFRVHAGPTPQKLKDLRVMLFEMGLELGGGDKPSGKDYAALLAQAPPGPEGRLLQTLLLRSLSQAMYGPEDVGHFALGYEHYTHFTSPIRRYPDLVVHRAIKGALGEIPARAPDMSMKAIGEHCSLTERRADDATRDVIRSLKTEYMADKVGQEFDAVVSGVMAFGLFVELADIYVDGLVHVSSLGHDYYHFDPAHHRMVGERTGQHYRLGDAVRVRLLRVDVDEGKLDFELIAQTTERAARPDGASRPRRRRRSRRG</sequence>
<comment type="catalytic activity">
    <reaction evidence="1 8">
        <text>Exonucleolytic cleavage in the 3'- to 5'-direction to yield nucleoside 5'-phosphates.</text>
        <dbReference type="EC" id="3.1.13.1"/>
    </reaction>
</comment>
<dbReference type="Pfam" id="PF00575">
    <property type="entry name" value="S1"/>
    <property type="match status" value="1"/>
</dbReference>
<dbReference type="CDD" id="cd04471">
    <property type="entry name" value="S1_RNase_R"/>
    <property type="match status" value="1"/>
</dbReference>
<keyword evidence="7 8" id="KW-0694">RNA-binding</keyword>
<dbReference type="SMART" id="SM00357">
    <property type="entry name" value="CSP"/>
    <property type="match status" value="1"/>
</dbReference>
<dbReference type="GO" id="GO:0003723">
    <property type="term" value="F:RNA binding"/>
    <property type="evidence" value="ECO:0007669"/>
    <property type="project" value="UniProtKB-UniRule"/>
</dbReference>
<dbReference type="PROSITE" id="PS50126">
    <property type="entry name" value="S1"/>
    <property type="match status" value="1"/>
</dbReference>
<evidence type="ECO:0000256" key="9">
    <source>
        <dbReference type="SAM" id="MobiDB-lite"/>
    </source>
</evidence>
<dbReference type="Proteomes" id="UP000253250">
    <property type="component" value="Unassembled WGS sequence"/>
</dbReference>
<feature type="compositionally biased region" description="Basic residues" evidence="9">
    <location>
        <begin position="737"/>
        <end position="747"/>
    </location>
</feature>
<feature type="region of interest" description="Disordered" evidence="9">
    <location>
        <begin position="728"/>
        <end position="747"/>
    </location>
</feature>
<dbReference type="InterPro" id="IPR022966">
    <property type="entry name" value="RNase_II/R_CS"/>
</dbReference>
<keyword evidence="3 8" id="KW-0963">Cytoplasm</keyword>
<dbReference type="Gene3D" id="2.40.50.140">
    <property type="entry name" value="Nucleic acid-binding proteins"/>
    <property type="match status" value="2"/>
</dbReference>
<dbReference type="InterPro" id="IPR004476">
    <property type="entry name" value="RNase_II/RNase_R"/>
</dbReference>
<evidence type="ECO:0000256" key="2">
    <source>
        <dbReference type="ARBA" id="ARBA00004496"/>
    </source>
</evidence>
<evidence type="ECO:0000256" key="3">
    <source>
        <dbReference type="ARBA" id="ARBA00022490"/>
    </source>
</evidence>
<dbReference type="PANTHER" id="PTHR23355">
    <property type="entry name" value="RIBONUCLEASE"/>
    <property type="match status" value="1"/>
</dbReference>
<dbReference type="GO" id="GO:0006402">
    <property type="term" value="P:mRNA catabolic process"/>
    <property type="evidence" value="ECO:0007669"/>
    <property type="project" value="TreeGrafter"/>
</dbReference>
<dbReference type="EC" id="3.1.13.1" evidence="8"/>
<feature type="region of interest" description="Disordered" evidence="9">
    <location>
        <begin position="1"/>
        <end position="22"/>
    </location>
</feature>
<feature type="compositionally biased region" description="Basic and acidic residues" evidence="9">
    <location>
        <begin position="9"/>
        <end position="20"/>
    </location>
</feature>
<evidence type="ECO:0000313" key="10">
    <source>
        <dbReference type="EMBL" id="RCN56117.1"/>
    </source>
</evidence>
<dbReference type="InterPro" id="IPR013223">
    <property type="entry name" value="RNase_B_OB_dom"/>
</dbReference>
<dbReference type="STRING" id="163359.A9R16_02545"/>
<comment type="caution">
    <text evidence="10">The sequence shown here is derived from an EMBL/GenBank/DDBJ whole genome shotgun (WGS) entry which is preliminary data.</text>
</comment>
<dbReference type="InterPro" id="IPR011129">
    <property type="entry name" value="CSD"/>
</dbReference>
<gene>
    <name evidence="8 10" type="primary">rnr</name>
    <name evidence="10" type="ORF">C4900_09650</name>
</gene>
<dbReference type="PROSITE" id="PS01175">
    <property type="entry name" value="RIBONUCLEASE_II"/>
    <property type="match status" value="1"/>
</dbReference>
<comment type="subcellular location">
    <subcellularLocation>
        <location evidence="2 8">Cytoplasm</location>
    </subcellularLocation>
</comment>
<dbReference type="NCBIfam" id="TIGR00358">
    <property type="entry name" value="3_prime_RNase"/>
    <property type="match status" value="1"/>
</dbReference>
<dbReference type="AlphaFoldDB" id="A0A1C2FYQ4"/>
<dbReference type="RefSeq" id="WP_065971755.1">
    <property type="nucleotide sequence ID" value="NZ_CP080624.1"/>
</dbReference>
<dbReference type="PANTHER" id="PTHR23355:SF9">
    <property type="entry name" value="DIS3-LIKE EXONUCLEASE 2"/>
    <property type="match status" value="1"/>
</dbReference>
<dbReference type="Pfam" id="PF17876">
    <property type="entry name" value="CSD2"/>
    <property type="match status" value="1"/>
</dbReference>
<dbReference type="InterPro" id="IPR011805">
    <property type="entry name" value="RNase_R"/>
</dbReference>
<keyword evidence="5 8" id="KW-0378">Hydrolase</keyword>
<dbReference type="OrthoDB" id="9764149at2"/>
<dbReference type="InterPro" id="IPR001900">
    <property type="entry name" value="RNase_II/R"/>
</dbReference>
<keyword evidence="6 8" id="KW-0269">Exonuclease</keyword>
<evidence type="ECO:0000256" key="8">
    <source>
        <dbReference type="HAMAP-Rule" id="MF_01895"/>
    </source>
</evidence>
<dbReference type="EMBL" id="PSYR01000002">
    <property type="protein sequence ID" value="RCN56117.1"/>
    <property type="molecule type" value="Genomic_DNA"/>
</dbReference>
<evidence type="ECO:0000256" key="7">
    <source>
        <dbReference type="ARBA" id="ARBA00022884"/>
    </source>
</evidence>
<dbReference type="NCBIfam" id="TIGR02063">
    <property type="entry name" value="RNase_R"/>
    <property type="match status" value="1"/>
</dbReference>
<dbReference type="GO" id="GO:0008859">
    <property type="term" value="F:exoribonuclease II activity"/>
    <property type="evidence" value="ECO:0007669"/>
    <property type="project" value="UniProtKB-UniRule"/>
</dbReference>
<dbReference type="InterPro" id="IPR040476">
    <property type="entry name" value="CSD2"/>
</dbReference>
<dbReference type="SUPFAM" id="SSF50249">
    <property type="entry name" value="Nucleic acid-binding proteins"/>
    <property type="match status" value="3"/>
</dbReference>
<evidence type="ECO:0000256" key="1">
    <source>
        <dbReference type="ARBA" id="ARBA00001849"/>
    </source>
</evidence>
<organism evidence="10 11">
    <name type="scientific">Acidiferrobacter thiooxydans</name>
    <dbReference type="NCBI Taxonomy" id="163359"/>
    <lineage>
        <taxon>Bacteria</taxon>
        <taxon>Pseudomonadati</taxon>
        <taxon>Pseudomonadota</taxon>
        <taxon>Gammaproteobacteria</taxon>
        <taxon>Acidiferrobacterales</taxon>
        <taxon>Acidiferrobacteraceae</taxon>
        <taxon>Acidiferrobacter</taxon>
    </lineage>
</organism>
<dbReference type="HAMAP" id="MF_01895">
    <property type="entry name" value="RNase_R"/>
    <property type="match status" value="1"/>
</dbReference>
<dbReference type="Pfam" id="PF00773">
    <property type="entry name" value="RNB"/>
    <property type="match status" value="1"/>
</dbReference>
<comment type="similarity">
    <text evidence="8">Belongs to the RNR ribonuclease family. RNase R subfamily.</text>
</comment>
<accession>A0A1C2FYQ4</accession>
<dbReference type="Pfam" id="PF08206">
    <property type="entry name" value="OB_RNB"/>
    <property type="match status" value="1"/>
</dbReference>
<evidence type="ECO:0000256" key="4">
    <source>
        <dbReference type="ARBA" id="ARBA00022722"/>
    </source>
</evidence>